<protein>
    <submittedName>
        <fullName evidence="3">Uncharacterized protein</fullName>
    </submittedName>
</protein>
<keyword evidence="2" id="KW-1133">Transmembrane helix</keyword>
<comment type="caution">
    <text evidence="3">The sequence shown here is derived from an EMBL/GenBank/DDBJ whole genome shotgun (WGS) entry which is preliminary data.</text>
</comment>
<evidence type="ECO:0000313" key="3">
    <source>
        <dbReference type="EMBL" id="GAA5509703.1"/>
    </source>
</evidence>
<dbReference type="EMBL" id="BAABRO010000015">
    <property type="protein sequence ID" value="GAA5509703.1"/>
    <property type="molecule type" value="Genomic_DNA"/>
</dbReference>
<reference evidence="3 4" key="1">
    <citation type="submission" date="2024-02" db="EMBL/GenBank/DDBJ databases">
        <title>Rhodopirellula caenicola NBRC 110016.</title>
        <authorList>
            <person name="Ichikawa N."/>
            <person name="Katano-Makiyama Y."/>
            <person name="Hidaka K."/>
        </authorList>
    </citation>
    <scope>NUCLEOTIDE SEQUENCE [LARGE SCALE GENOMIC DNA]</scope>
    <source>
        <strain evidence="3 4">NBRC 110016</strain>
    </source>
</reference>
<feature type="region of interest" description="Disordered" evidence="1">
    <location>
        <begin position="137"/>
        <end position="163"/>
    </location>
</feature>
<proteinExistence type="predicted"/>
<evidence type="ECO:0000256" key="2">
    <source>
        <dbReference type="SAM" id="Phobius"/>
    </source>
</evidence>
<feature type="transmembrane region" description="Helical" evidence="2">
    <location>
        <begin position="86"/>
        <end position="106"/>
    </location>
</feature>
<keyword evidence="2" id="KW-0812">Transmembrane</keyword>
<accession>A0ABP9VZP7</accession>
<keyword evidence="4" id="KW-1185">Reference proteome</keyword>
<keyword evidence="2" id="KW-0472">Membrane</keyword>
<sequence length="339" mass="38532">MNSDMRDLIDGYLDDLLSQQQLQQLSQWIQSDPLHARQFASELMLHDRLRNEWMTQTELAALDQCEPQVQLQTNASADQWWKRAPIALATTACVVLLGTFLFWHSWSAPTASAAGLELDRIMKANARSLDRTFVISVEETRRPQGDRERKSPEHHRPPKPSLDGAILDLRGAHQFVLKRKVGQGEFFITGSNGLTSWAVRPDGPVRFSDDRTRFNRDLPGHEHSLPINNLHDGLDALHTAYDLHVIPVDGESLTSVDEADIAPNRLMVAVKKPGFLGPARVEIRYVAASGQIRQMRFFEMPYGPDNVTLSMTLVEERTLAPNYFDHQSHHDRERVVEFE</sequence>
<dbReference type="Proteomes" id="UP001416858">
    <property type="component" value="Unassembled WGS sequence"/>
</dbReference>
<gene>
    <name evidence="3" type="ORF">Rcae01_05204</name>
</gene>
<dbReference type="RefSeq" id="WP_425572485.1">
    <property type="nucleotide sequence ID" value="NZ_BAABRO010000015.1"/>
</dbReference>
<evidence type="ECO:0000313" key="4">
    <source>
        <dbReference type="Proteomes" id="UP001416858"/>
    </source>
</evidence>
<name>A0ABP9VZP7_9BACT</name>
<evidence type="ECO:0000256" key="1">
    <source>
        <dbReference type="SAM" id="MobiDB-lite"/>
    </source>
</evidence>
<feature type="compositionally biased region" description="Basic and acidic residues" evidence="1">
    <location>
        <begin position="138"/>
        <end position="155"/>
    </location>
</feature>
<organism evidence="3 4">
    <name type="scientific">Novipirellula caenicola</name>
    <dbReference type="NCBI Taxonomy" id="1536901"/>
    <lineage>
        <taxon>Bacteria</taxon>
        <taxon>Pseudomonadati</taxon>
        <taxon>Planctomycetota</taxon>
        <taxon>Planctomycetia</taxon>
        <taxon>Pirellulales</taxon>
        <taxon>Pirellulaceae</taxon>
        <taxon>Novipirellula</taxon>
    </lineage>
</organism>